<reference evidence="1 2" key="1">
    <citation type="journal article" date="2024" name="Commun. Biol.">
        <title>Comparative genomic analysis of thermophilic fungi reveals convergent evolutionary adaptations and gene losses.</title>
        <authorList>
            <person name="Steindorff A.S."/>
            <person name="Aguilar-Pontes M.V."/>
            <person name="Robinson A.J."/>
            <person name="Andreopoulos B."/>
            <person name="LaButti K."/>
            <person name="Kuo A."/>
            <person name="Mondo S."/>
            <person name="Riley R."/>
            <person name="Otillar R."/>
            <person name="Haridas S."/>
            <person name="Lipzen A."/>
            <person name="Grimwood J."/>
            <person name="Schmutz J."/>
            <person name="Clum A."/>
            <person name="Reid I.D."/>
            <person name="Moisan M.C."/>
            <person name="Butler G."/>
            <person name="Nguyen T.T.M."/>
            <person name="Dewar K."/>
            <person name="Conant G."/>
            <person name="Drula E."/>
            <person name="Henrissat B."/>
            <person name="Hansel C."/>
            <person name="Singer S."/>
            <person name="Hutchinson M.I."/>
            <person name="de Vries R.P."/>
            <person name="Natvig D.O."/>
            <person name="Powell A.J."/>
            <person name="Tsang A."/>
            <person name="Grigoriev I.V."/>
        </authorList>
    </citation>
    <scope>NUCLEOTIDE SEQUENCE [LARGE SCALE GENOMIC DNA]</scope>
    <source>
        <strain evidence="1 2">ATCC 24622</strain>
    </source>
</reference>
<proteinExistence type="predicted"/>
<protein>
    <submittedName>
        <fullName evidence="1">Uncharacterized protein</fullName>
    </submittedName>
</protein>
<organism evidence="1 2">
    <name type="scientific">Phialemonium thermophilum</name>
    <dbReference type="NCBI Taxonomy" id="223376"/>
    <lineage>
        <taxon>Eukaryota</taxon>
        <taxon>Fungi</taxon>
        <taxon>Dikarya</taxon>
        <taxon>Ascomycota</taxon>
        <taxon>Pezizomycotina</taxon>
        <taxon>Sordariomycetes</taxon>
        <taxon>Sordariomycetidae</taxon>
        <taxon>Cephalothecales</taxon>
        <taxon>Cephalothecaceae</taxon>
        <taxon>Phialemonium</taxon>
    </lineage>
</organism>
<accession>A0ABR3VMJ3</accession>
<comment type="caution">
    <text evidence="1">The sequence shown here is derived from an EMBL/GenBank/DDBJ whole genome shotgun (WGS) entry which is preliminary data.</text>
</comment>
<name>A0ABR3VMJ3_9PEZI</name>
<evidence type="ECO:0000313" key="2">
    <source>
        <dbReference type="Proteomes" id="UP001586593"/>
    </source>
</evidence>
<sequence length="54" mass="6020">MTFLRRYGSAWRKPRSRDLNGCTGGFDSNGGAHCQGNISDFVRELSSSPPLPYR</sequence>
<dbReference type="EMBL" id="JAZHXJ010001922">
    <property type="protein sequence ID" value="KAL1842711.1"/>
    <property type="molecule type" value="Genomic_DNA"/>
</dbReference>
<evidence type="ECO:0000313" key="1">
    <source>
        <dbReference type="EMBL" id="KAL1842711.1"/>
    </source>
</evidence>
<dbReference type="Proteomes" id="UP001586593">
    <property type="component" value="Unassembled WGS sequence"/>
</dbReference>
<keyword evidence="2" id="KW-1185">Reference proteome</keyword>
<gene>
    <name evidence="1" type="ORF">VTK73DRAFT_3066</name>
</gene>